<dbReference type="EMBL" id="AODQ01000022">
    <property type="protein sequence ID" value="EMR03594.1"/>
    <property type="molecule type" value="Genomic_DNA"/>
</dbReference>
<dbReference type="PROSITE" id="PS01184">
    <property type="entry name" value="UBIE_2"/>
    <property type="match status" value="1"/>
</dbReference>
<dbReference type="STRING" id="1279009.ADICEAN_01275"/>
<dbReference type="EC" id="2.1.1.163" evidence="5"/>
<reference evidence="6 7" key="1">
    <citation type="journal article" date="2013" name="Genome Announc.">
        <title>Draft Genome Sequence of Cesiribacter andamanensis Strain AMV16T, Isolated from a Soil Sample from a Mud Volcano in the Andaman Islands, India.</title>
        <authorList>
            <person name="Shivaji S."/>
            <person name="Ara S."/>
            <person name="Begum Z."/>
            <person name="Srinivas T.N."/>
            <person name="Singh A."/>
            <person name="Kumar Pinnaka A."/>
        </authorList>
    </citation>
    <scope>NUCLEOTIDE SEQUENCE [LARGE SCALE GENOMIC DNA]</scope>
    <source>
        <strain evidence="6 7">AMV16</strain>
    </source>
</reference>
<sequence length="242" mass="27592">MTVLPYKDQNKGKKEQVANMFDNISPRYDLLNHLLSLGIDVLWRKKAIRLLRKRQPRPDHILDVATGTGDFALEALSLKPRKITGIDISAGMLEVGRQKMLKRGLADKIEMKQADSENLPFEDNMFDAVIVAFGVRNFEDLKKGLKEMNRVMKPGAAVAILEFSRPRSFPFQQIYNFYFQQVLPRVGRLISKDSSAYTYLPESVQAFPDGRDFLKILEETGYKNTAWKPLTFGISAIYLASK</sequence>
<feature type="binding site" evidence="5">
    <location>
        <begin position="115"/>
        <end position="116"/>
    </location>
    <ligand>
        <name>S-adenosyl-L-methionine</name>
        <dbReference type="ChEBI" id="CHEBI:59789"/>
    </ligand>
</feature>
<keyword evidence="7" id="KW-1185">Reference proteome</keyword>
<dbReference type="InterPro" id="IPR029063">
    <property type="entry name" value="SAM-dependent_MTases_sf"/>
</dbReference>
<accession>M7NYZ8</accession>
<keyword evidence="1 5" id="KW-0474">Menaquinone biosynthesis</keyword>
<dbReference type="PROSITE" id="PS51608">
    <property type="entry name" value="SAM_MT_UBIE"/>
    <property type="match status" value="1"/>
</dbReference>
<feature type="binding site" evidence="5">
    <location>
        <position position="68"/>
    </location>
    <ligand>
        <name>S-adenosyl-L-methionine</name>
        <dbReference type="ChEBI" id="CHEBI:59789"/>
    </ligand>
</feature>
<comment type="caution">
    <text evidence="5">Lacks conserved residue(s) required for the propagation of feature annotation.</text>
</comment>
<evidence type="ECO:0000256" key="5">
    <source>
        <dbReference type="HAMAP-Rule" id="MF_01813"/>
    </source>
</evidence>
<dbReference type="OrthoDB" id="9808140at2"/>
<name>M7NYZ8_9BACT</name>
<dbReference type="HAMAP" id="MF_01813">
    <property type="entry name" value="MenG_UbiE_methyltr"/>
    <property type="match status" value="1"/>
</dbReference>
<protein>
    <recommendedName>
        <fullName evidence="5">Demethylmenaquinone methyltransferase</fullName>
        <ecNumber evidence="5">2.1.1.163</ecNumber>
    </recommendedName>
</protein>
<dbReference type="Pfam" id="PF01209">
    <property type="entry name" value="Ubie_methyltran"/>
    <property type="match status" value="1"/>
</dbReference>
<dbReference type="AlphaFoldDB" id="M7NYZ8"/>
<feature type="binding site" evidence="5">
    <location>
        <position position="87"/>
    </location>
    <ligand>
        <name>S-adenosyl-L-methionine</name>
        <dbReference type="ChEBI" id="CHEBI:59789"/>
    </ligand>
</feature>
<dbReference type="NCBIfam" id="TIGR01934">
    <property type="entry name" value="MenG_MenH_UbiE"/>
    <property type="match status" value="1"/>
</dbReference>
<dbReference type="InterPro" id="IPR023576">
    <property type="entry name" value="UbiE/COQ5_MeTrFase_CS"/>
</dbReference>
<comment type="caution">
    <text evidence="6">The sequence shown here is derived from an EMBL/GenBank/DDBJ whole genome shotgun (WGS) entry which is preliminary data.</text>
</comment>
<organism evidence="6 7">
    <name type="scientific">Cesiribacter andamanensis AMV16</name>
    <dbReference type="NCBI Taxonomy" id="1279009"/>
    <lineage>
        <taxon>Bacteria</taxon>
        <taxon>Pseudomonadati</taxon>
        <taxon>Bacteroidota</taxon>
        <taxon>Cytophagia</taxon>
        <taxon>Cytophagales</taxon>
        <taxon>Cesiribacteraceae</taxon>
        <taxon>Cesiribacter</taxon>
    </lineage>
</organism>
<evidence type="ECO:0000256" key="2">
    <source>
        <dbReference type="ARBA" id="ARBA00022603"/>
    </source>
</evidence>
<dbReference type="UniPathway" id="UPA00079">
    <property type="reaction ID" value="UER00169"/>
</dbReference>
<evidence type="ECO:0000313" key="6">
    <source>
        <dbReference type="EMBL" id="EMR03594.1"/>
    </source>
</evidence>
<keyword evidence="4 5" id="KW-0949">S-adenosyl-L-methionine</keyword>
<dbReference type="PROSITE" id="PS01183">
    <property type="entry name" value="UBIE_1"/>
    <property type="match status" value="1"/>
</dbReference>
<dbReference type="Proteomes" id="UP000011910">
    <property type="component" value="Unassembled WGS sequence"/>
</dbReference>
<proteinExistence type="inferred from homology"/>
<dbReference type="PANTHER" id="PTHR43591">
    <property type="entry name" value="METHYLTRANSFERASE"/>
    <property type="match status" value="1"/>
</dbReference>
<dbReference type="RefSeq" id="WP_009194675.1">
    <property type="nucleotide sequence ID" value="NZ_AODQ01000022.1"/>
</dbReference>
<dbReference type="eggNOG" id="COG2226">
    <property type="taxonomic scope" value="Bacteria"/>
</dbReference>
<dbReference type="PATRIC" id="fig|1279009.4.peg.1288"/>
<dbReference type="PANTHER" id="PTHR43591:SF24">
    <property type="entry name" value="2-METHOXY-6-POLYPRENYL-1,4-BENZOQUINOL METHYLASE, MITOCHONDRIAL"/>
    <property type="match status" value="1"/>
</dbReference>
<comment type="similarity">
    <text evidence="5">Belongs to the class I-like SAM-binding methyltransferase superfamily. MenG/UbiE family.</text>
</comment>
<dbReference type="NCBIfam" id="NF001244">
    <property type="entry name" value="PRK00216.1-5"/>
    <property type="match status" value="1"/>
</dbReference>
<gene>
    <name evidence="6" type="primary">ubiE_1</name>
    <name evidence="5" type="synonym">menG</name>
    <name evidence="6" type="ORF">ADICEAN_01275</name>
</gene>
<evidence type="ECO:0000256" key="3">
    <source>
        <dbReference type="ARBA" id="ARBA00022679"/>
    </source>
</evidence>
<evidence type="ECO:0000256" key="4">
    <source>
        <dbReference type="ARBA" id="ARBA00022691"/>
    </source>
</evidence>
<dbReference type="CDD" id="cd02440">
    <property type="entry name" value="AdoMet_MTases"/>
    <property type="match status" value="1"/>
</dbReference>
<dbReference type="GO" id="GO:0009234">
    <property type="term" value="P:menaquinone biosynthetic process"/>
    <property type="evidence" value="ECO:0007669"/>
    <property type="project" value="UniProtKB-UniRule"/>
</dbReference>
<evidence type="ECO:0000256" key="1">
    <source>
        <dbReference type="ARBA" id="ARBA00022428"/>
    </source>
</evidence>
<dbReference type="InterPro" id="IPR004033">
    <property type="entry name" value="UbiE/COQ5_MeTrFase"/>
</dbReference>
<evidence type="ECO:0000313" key="7">
    <source>
        <dbReference type="Proteomes" id="UP000011910"/>
    </source>
</evidence>
<keyword evidence="3 5" id="KW-0808">Transferase</keyword>
<dbReference type="SUPFAM" id="SSF53335">
    <property type="entry name" value="S-adenosyl-L-methionine-dependent methyltransferases"/>
    <property type="match status" value="1"/>
</dbReference>
<comment type="function">
    <text evidence="5">Methyltransferase required for the conversion of demethylmenaquinol (DMKH2) to menaquinol (MKH2).</text>
</comment>
<comment type="pathway">
    <text evidence="5">Quinol/quinone metabolism; menaquinone biosynthesis; menaquinol from 1,4-dihydroxy-2-naphthoate: step 2/2.</text>
</comment>
<keyword evidence="2 5" id="KW-0489">Methyltransferase</keyword>
<dbReference type="GO" id="GO:0043770">
    <property type="term" value="F:demethylmenaquinone methyltransferase activity"/>
    <property type="evidence" value="ECO:0007669"/>
    <property type="project" value="UniProtKB-UniRule"/>
</dbReference>
<comment type="catalytic activity">
    <reaction evidence="5">
        <text>a 2-demethylmenaquinol + S-adenosyl-L-methionine = a menaquinol + S-adenosyl-L-homocysteine + H(+)</text>
        <dbReference type="Rhea" id="RHEA:42640"/>
        <dbReference type="Rhea" id="RHEA-COMP:9539"/>
        <dbReference type="Rhea" id="RHEA-COMP:9563"/>
        <dbReference type="ChEBI" id="CHEBI:15378"/>
        <dbReference type="ChEBI" id="CHEBI:18151"/>
        <dbReference type="ChEBI" id="CHEBI:55437"/>
        <dbReference type="ChEBI" id="CHEBI:57856"/>
        <dbReference type="ChEBI" id="CHEBI:59789"/>
        <dbReference type="EC" id="2.1.1.163"/>
    </reaction>
</comment>
<dbReference type="GO" id="GO:0032259">
    <property type="term" value="P:methylation"/>
    <property type="evidence" value="ECO:0007669"/>
    <property type="project" value="UniProtKB-KW"/>
</dbReference>
<dbReference type="Gene3D" id="3.40.50.150">
    <property type="entry name" value="Vaccinia Virus protein VP39"/>
    <property type="match status" value="1"/>
</dbReference>